<evidence type="ECO:0000313" key="2">
    <source>
        <dbReference type="EMBL" id="GAA0139326.1"/>
    </source>
</evidence>
<reference evidence="2 3" key="1">
    <citation type="submission" date="2024-01" db="EMBL/GenBank/DDBJ databases">
        <title>The complete chloroplast genome sequence of Lithospermum erythrorhizon: insights into the phylogenetic relationship among Boraginaceae species and the maternal lineages of purple gromwells.</title>
        <authorList>
            <person name="Okada T."/>
            <person name="Watanabe K."/>
        </authorList>
    </citation>
    <scope>NUCLEOTIDE SEQUENCE [LARGE SCALE GENOMIC DNA]</scope>
</reference>
<accession>A0AAV3NLF2</accession>
<dbReference type="EMBL" id="BAABME010000080">
    <property type="protein sequence ID" value="GAA0139326.1"/>
    <property type="molecule type" value="Genomic_DNA"/>
</dbReference>
<evidence type="ECO:0000256" key="1">
    <source>
        <dbReference type="SAM" id="Coils"/>
    </source>
</evidence>
<comment type="caution">
    <text evidence="2">The sequence shown here is derived from an EMBL/GenBank/DDBJ whole genome shotgun (WGS) entry which is preliminary data.</text>
</comment>
<proteinExistence type="predicted"/>
<gene>
    <name evidence="2" type="ORF">LIER_00892</name>
</gene>
<dbReference type="Proteomes" id="UP001454036">
    <property type="component" value="Unassembled WGS sequence"/>
</dbReference>
<protein>
    <submittedName>
        <fullName evidence="2">Uncharacterized protein</fullName>
    </submittedName>
</protein>
<organism evidence="2 3">
    <name type="scientific">Lithospermum erythrorhizon</name>
    <name type="common">Purple gromwell</name>
    <name type="synonym">Lithospermum officinale var. erythrorhizon</name>
    <dbReference type="NCBI Taxonomy" id="34254"/>
    <lineage>
        <taxon>Eukaryota</taxon>
        <taxon>Viridiplantae</taxon>
        <taxon>Streptophyta</taxon>
        <taxon>Embryophyta</taxon>
        <taxon>Tracheophyta</taxon>
        <taxon>Spermatophyta</taxon>
        <taxon>Magnoliopsida</taxon>
        <taxon>eudicotyledons</taxon>
        <taxon>Gunneridae</taxon>
        <taxon>Pentapetalae</taxon>
        <taxon>asterids</taxon>
        <taxon>lamiids</taxon>
        <taxon>Boraginales</taxon>
        <taxon>Boraginaceae</taxon>
        <taxon>Boraginoideae</taxon>
        <taxon>Lithospermeae</taxon>
        <taxon>Lithospermum</taxon>
    </lineage>
</organism>
<sequence length="105" mass="11979">MGEDLTQEYLKVEALEQELQGLRLQAAEASNHPWDLGLLIQELRRAQEERDATYRAARAARQEKVVLGRAYLQGNLCRIGVVVLSDFVLNLRDWNPTLPALAEEY</sequence>
<dbReference type="AlphaFoldDB" id="A0AAV3NLF2"/>
<keyword evidence="3" id="KW-1185">Reference proteome</keyword>
<keyword evidence="1" id="KW-0175">Coiled coil</keyword>
<name>A0AAV3NLF2_LITER</name>
<feature type="coiled-coil region" evidence="1">
    <location>
        <begin position="5"/>
        <end position="63"/>
    </location>
</feature>
<evidence type="ECO:0000313" key="3">
    <source>
        <dbReference type="Proteomes" id="UP001454036"/>
    </source>
</evidence>